<dbReference type="InterPro" id="IPR042099">
    <property type="entry name" value="ANL_N_sf"/>
</dbReference>
<keyword evidence="1" id="KW-0596">Phosphopantetheine</keyword>
<dbReference type="EMBL" id="DS268118">
    <property type="protein sequence ID" value="KMU72201.1"/>
    <property type="molecule type" value="Genomic_DNA"/>
</dbReference>
<evidence type="ECO:0000313" key="6">
    <source>
        <dbReference type="EMBL" id="KMU72201.1"/>
    </source>
</evidence>
<evidence type="ECO:0000256" key="2">
    <source>
        <dbReference type="ARBA" id="ARBA00022553"/>
    </source>
</evidence>
<gene>
    <name evidence="6" type="ORF">CISG_00510</name>
</gene>
<evidence type="ECO:0000256" key="4">
    <source>
        <dbReference type="SAM" id="MobiDB-lite"/>
    </source>
</evidence>
<dbReference type="STRING" id="454286.A0A0J8QIB5"/>
<protein>
    <submittedName>
        <fullName evidence="6">Gramicidin S synthetase 1</fullName>
    </submittedName>
</protein>
<name>A0A0J8QIB5_COCIT</name>
<dbReference type="PANTHER" id="PTHR45527:SF1">
    <property type="entry name" value="FATTY ACID SYNTHASE"/>
    <property type="match status" value="1"/>
</dbReference>
<dbReference type="InterPro" id="IPR045851">
    <property type="entry name" value="AMP-bd_C_sf"/>
</dbReference>
<dbReference type="AlphaFoldDB" id="A0A0J8QIB5"/>
<dbReference type="GO" id="GO:0016874">
    <property type="term" value="F:ligase activity"/>
    <property type="evidence" value="ECO:0007669"/>
    <property type="project" value="UniProtKB-KW"/>
</dbReference>
<dbReference type="PROSITE" id="PS50075">
    <property type="entry name" value="CARRIER"/>
    <property type="match status" value="1"/>
</dbReference>
<feature type="region of interest" description="Disordered" evidence="4">
    <location>
        <begin position="200"/>
        <end position="227"/>
    </location>
</feature>
<dbReference type="Pfam" id="PF00550">
    <property type="entry name" value="PP-binding"/>
    <property type="match status" value="1"/>
</dbReference>
<dbReference type="PANTHER" id="PTHR45527">
    <property type="entry name" value="NONRIBOSOMAL PEPTIDE SYNTHETASE"/>
    <property type="match status" value="1"/>
</dbReference>
<dbReference type="GO" id="GO:0044550">
    <property type="term" value="P:secondary metabolite biosynthetic process"/>
    <property type="evidence" value="ECO:0007669"/>
    <property type="project" value="TreeGrafter"/>
</dbReference>
<dbReference type="Gene3D" id="1.10.1200.10">
    <property type="entry name" value="ACP-like"/>
    <property type="match status" value="1"/>
</dbReference>
<evidence type="ECO:0000313" key="7">
    <source>
        <dbReference type="Proteomes" id="UP000054559"/>
    </source>
</evidence>
<keyword evidence="3" id="KW-0436">Ligase</keyword>
<evidence type="ECO:0000259" key="5">
    <source>
        <dbReference type="PROSITE" id="PS50075"/>
    </source>
</evidence>
<proteinExistence type="predicted"/>
<feature type="region of interest" description="Disordered" evidence="4">
    <location>
        <begin position="28"/>
        <end position="49"/>
    </location>
</feature>
<feature type="domain" description="Carrier" evidence="5">
    <location>
        <begin position="226"/>
        <end position="313"/>
    </location>
</feature>
<dbReference type="Gene3D" id="3.40.50.12780">
    <property type="entry name" value="N-terminal domain of ligase-like"/>
    <property type="match status" value="1"/>
</dbReference>
<dbReference type="Gene3D" id="3.30.300.30">
    <property type="match status" value="1"/>
</dbReference>
<organism evidence="6 7">
    <name type="scientific">Coccidioides immitis RMSCC 3703</name>
    <dbReference type="NCBI Taxonomy" id="454286"/>
    <lineage>
        <taxon>Eukaryota</taxon>
        <taxon>Fungi</taxon>
        <taxon>Dikarya</taxon>
        <taxon>Ascomycota</taxon>
        <taxon>Pezizomycotina</taxon>
        <taxon>Eurotiomycetes</taxon>
        <taxon>Eurotiomycetidae</taxon>
        <taxon>Onygenales</taxon>
        <taxon>Onygenaceae</taxon>
        <taxon>Coccidioides</taxon>
    </lineage>
</organism>
<sequence length="335" mass="36875">MYGPSECTVWCTSQTDLRVDSLANNIGKGSRSAAMGNKKRRPQSTGSGWIGYLNPEQTKQSFVENPSWAVSSSSERRRFYKTGDLVKFNADGTLSFIGRKDTQIKLHGRRIEIGEIEHHLASHSLVQQSMVMFPSAGVHAKRLVAIVVVINSTSANTVNKGGKEGEASIVMAKDPCTSELAKIKEFISSKLPSYMLPQAQPKEGKEVGEAAQQDHHSEEKEYDQNDDGDAIEKRLRDIWGQVLNIGNHGEKNMTDDVIPLDQTFSGLGGDSFSAMDLVARCRAEGLVLTVQDVLSNSSGITIQQMARVIKKHRSALTKNISMMAALKLRPVWWDA</sequence>
<dbReference type="GO" id="GO:0043041">
    <property type="term" value="P:amino acid activation for nonribosomal peptide biosynthetic process"/>
    <property type="evidence" value="ECO:0007669"/>
    <property type="project" value="TreeGrafter"/>
</dbReference>
<dbReference type="OrthoDB" id="4195866at2759"/>
<dbReference type="GO" id="GO:0031177">
    <property type="term" value="F:phosphopantetheine binding"/>
    <property type="evidence" value="ECO:0007669"/>
    <property type="project" value="TreeGrafter"/>
</dbReference>
<dbReference type="SUPFAM" id="SSF47336">
    <property type="entry name" value="ACP-like"/>
    <property type="match status" value="1"/>
</dbReference>
<reference evidence="7" key="1">
    <citation type="journal article" date="2010" name="Genome Res.">
        <title>Population genomic sequencing of Coccidioides fungi reveals recent hybridization and transposon control.</title>
        <authorList>
            <person name="Neafsey D.E."/>
            <person name="Barker B.M."/>
            <person name="Sharpton T.J."/>
            <person name="Stajich J.E."/>
            <person name="Park D.J."/>
            <person name="Whiston E."/>
            <person name="Hung C.-Y."/>
            <person name="McMahan C."/>
            <person name="White J."/>
            <person name="Sykes S."/>
            <person name="Heiman D."/>
            <person name="Young S."/>
            <person name="Zeng Q."/>
            <person name="Abouelleil A."/>
            <person name="Aftuck L."/>
            <person name="Bessette D."/>
            <person name="Brown A."/>
            <person name="FitzGerald M."/>
            <person name="Lui A."/>
            <person name="Macdonald J.P."/>
            <person name="Priest M."/>
            <person name="Orbach M.J."/>
            <person name="Galgiani J.N."/>
            <person name="Kirkland T.N."/>
            <person name="Cole G.T."/>
            <person name="Birren B.W."/>
            <person name="Henn M.R."/>
            <person name="Taylor J.W."/>
            <person name="Rounsley S.D."/>
        </authorList>
    </citation>
    <scope>NUCLEOTIDE SEQUENCE [LARGE SCALE GENOMIC DNA]</scope>
    <source>
        <strain evidence="7">RMSCC 3703</strain>
    </source>
</reference>
<dbReference type="InterPro" id="IPR036736">
    <property type="entry name" value="ACP-like_sf"/>
</dbReference>
<dbReference type="Proteomes" id="UP000054559">
    <property type="component" value="Unassembled WGS sequence"/>
</dbReference>
<evidence type="ECO:0000256" key="3">
    <source>
        <dbReference type="ARBA" id="ARBA00022598"/>
    </source>
</evidence>
<accession>A0A0J8QIB5</accession>
<dbReference type="SUPFAM" id="SSF56801">
    <property type="entry name" value="Acetyl-CoA synthetase-like"/>
    <property type="match status" value="1"/>
</dbReference>
<dbReference type="InterPro" id="IPR009081">
    <property type="entry name" value="PP-bd_ACP"/>
</dbReference>
<feature type="compositionally biased region" description="Basic and acidic residues" evidence="4">
    <location>
        <begin position="202"/>
        <end position="223"/>
    </location>
</feature>
<dbReference type="GO" id="GO:0005737">
    <property type="term" value="C:cytoplasm"/>
    <property type="evidence" value="ECO:0007669"/>
    <property type="project" value="TreeGrafter"/>
</dbReference>
<keyword evidence="2" id="KW-0597">Phosphoprotein</keyword>
<evidence type="ECO:0000256" key="1">
    <source>
        <dbReference type="ARBA" id="ARBA00022450"/>
    </source>
</evidence>